<comment type="similarity">
    <text evidence="2 8">Belongs to the SAICAR synthetase family.</text>
</comment>
<dbReference type="NCBIfam" id="TIGR00081">
    <property type="entry name" value="purC"/>
    <property type="match status" value="1"/>
</dbReference>
<keyword evidence="5 8" id="KW-0658">Purine biosynthesis</keyword>
<evidence type="ECO:0000313" key="11">
    <source>
        <dbReference type="Proteomes" id="UP000024332"/>
    </source>
</evidence>
<dbReference type="HAMAP" id="MF_00137">
    <property type="entry name" value="SAICAR_synth"/>
    <property type="match status" value="1"/>
</dbReference>
<dbReference type="InterPro" id="IPR028923">
    <property type="entry name" value="SAICAR_synt/ADE2_N"/>
</dbReference>
<dbReference type="InterPro" id="IPR033934">
    <property type="entry name" value="SAICAR_synt_PurC"/>
</dbReference>
<dbReference type="PANTHER" id="PTHR43599">
    <property type="entry name" value="MULTIFUNCTIONAL PROTEIN ADE2"/>
    <property type="match status" value="1"/>
</dbReference>
<sequence>MEIAKLGEGKTKEVYSFEDGKVLLKYKDSITAGDGAKSDILDGKGILNAQTSALFFRLLERKGIETHYIGMYDERTMIAKSLKMIPVEVVLRNIAAGSIVKRLPIKDGEVFNPPIIEFFLKDDSRHDPMLNYSHLEYFKLMSKKEAEEVEEIMIKVNAVMKETIDKAGLDLYDFKLEFGRLGDKLIIGDEISLDSMRIREKGTGRILDKDLYRKGSDMGTVKKSYTEFLTRMERVI</sequence>
<evidence type="ECO:0000259" key="9">
    <source>
        <dbReference type="Pfam" id="PF01259"/>
    </source>
</evidence>
<dbReference type="GO" id="GO:0004639">
    <property type="term" value="F:phosphoribosylaminoimidazolesuccinocarboxamide synthase activity"/>
    <property type="evidence" value="ECO:0007669"/>
    <property type="project" value="UniProtKB-UniRule"/>
</dbReference>
<dbReference type="EMBL" id="JFZT01000044">
    <property type="protein sequence ID" value="EZQ04841.1"/>
    <property type="molecule type" value="Genomic_DNA"/>
</dbReference>
<protein>
    <recommendedName>
        <fullName evidence="8">Phosphoribosylaminoimidazole-succinocarboxamide synthase</fullName>
        <ecNumber evidence="8">6.3.2.6</ecNumber>
    </recommendedName>
    <alternativeName>
        <fullName evidence="8">SAICAR synthetase</fullName>
    </alternativeName>
</protein>
<dbReference type="Gene3D" id="3.30.200.20">
    <property type="entry name" value="Phosphorylase Kinase, domain 1"/>
    <property type="match status" value="1"/>
</dbReference>
<dbReference type="CDD" id="cd01415">
    <property type="entry name" value="SAICAR_synt_PurC"/>
    <property type="match status" value="1"/>
</dbReference>
<keyword evidence="4 8" id="KW-0547">Nucleotide-binding</keyword>
<comment type="caution">
    <text evidence="10">The sequence shown here is derived from an EMBL/GenBank/DDBJ whole genome shotgun (WGS) entry which is preliminary data.</text>
</comment>
<comment type="pathway">
    <text evidence="1 8">Purine metabolism; IMP biosynthesis via de novo pathway; 5-amino-1-(5-phospho-D-ribosyl)imidazole-4-carboxamide from 5-amino-1-(5-phospho-D-ribosyl)imidazole-4-carboxylate: step 1/2.</text>
</comment>
<dbReference type="Gene3D" id="3.30.470.20">
    <property type="entry name" value="ATP-grasp fold, B domain"/>
    <property type="match status" value="1"/>
</dbReference>
<dbReference type="OrthoDB" id="10775at2157"/>
<keyword evidence="3 8" id="KW-0436">Ligase</keyword>
<dbReference type="InterPro" id="IPR050089">
    <property type="entry name" value="SAICAR_synthetase"/>
</dbReference>
<gene>
    <name evidence="8" type="primary">purC</name>
    <name evidence="10" type="ORF">CM19_07615</name>
</gene>
<dbReference type="PANTHER" id="PTHR43599:SF3">
    <property type="entry name" value="SI:DKEY-6E2.2"/>
    <property type="match status" value="1"/>
</dbReference>
<evidence type="ECO:0000313" key="10">
    <source>
        <dbReference type="EMBL" id="EZQ04841.1"/>
    </source>
</evidence>
<dbReference type="PROSITE" id="PS01057">
    <property type="entry name" value="SAICAR_SYNTHETASE_1"/>
    <property type="match status" value="1"/>
</dbReference>
<comment type="catalytic activity">
    <reaction evidence="7 8">
        <text>5-amino-1-(5-phospho-D-ribosyl)imidazole-4-carboxylate + L-aspartate + ATP = (2S)-2-[5-amino-1-(5-phospho-beta-D-ribosyl)imidazole-4-carboxamido]succinate + ADP + phosphate + 2 H(+)</text>
        <dbReference type="Rhea" id="RHEA:22628"/>
        <dbReference type="ChEBI" id="CHEBI:15378"/>
        <dbReference type="ChEBI" id="CHEBI:29991"/>
        <dbReference type="ChEBI" id="CHEBI:30616"/>
        <dbReference type="ChEBI" id="CHEBI:43474"/>
        <dbReference type="ChEBI" id="CHEBI:58443"/>
        <dbReference type="ChEBI" id="CHEBI:77657"/>
        <dbReference type="ChEBI" id="CHEBI:456216"/>
        <dbReference type="EC" id="6.3.2.6"/>
    </reaction>
</comment>
<reference evidence="10 11" key="1">
    <citation type="submission" date="2014-03" db="EMBL/GenBank/DDBJ databases">
        <title>Draft genome sequence of the novel thermoacidophilic archaea Acidianus copahuensis ALE1 strain, isolated from Copahue volcanic area in Neuquen Argentina.</title>
        <authorList>
            <person name="Urbieta M.S."/>
            <person name="Rascovan N."/>
            <person name="Castro C."/>
            <person name="Revale S."/>
            <person name="Giaveno M.A."/>
            <person name="Vazquez M.P."/>
            <person name="Donati E.R."/>
        </authorList>
    </citation>
    <scope>NUCLEOTIDE SEQUENCE [LARGE SCALE GENOMIC DNA]</scope>
    <source>
        <strain evidence="10 11">ALE1</strain>
    </source>
</reference>
<evidence type="ECO:0000256" key="4">
    <source>
        <dbReference type="ARBA" id="ARBA00022741"/>
    </source>
</evidence>
<dbReference type="AlphaFoldDB" id="A0A031LMX8"/>
<dbReference type="InterPro" id="IPR001636">
    <property type="entry name" value="SAICAR_synth"/>
</dbReference>
<dbReference type="GO" id="GO:0005524">
    <property type="term" value="F:ATP binding"/>
    <property type="evidence" value="ECO:0007669"/>
    <property type="project" value="UniProtKB-KW"/>
</dbReference>
<dbReference type="EC" id="6.3.2.6" evidence="8"/>
<evidence type="ECO:0000256" key="5">
    <source>
        <dbReference type="ARBA" id="ARBA00022755"/>
    </source>
</evidence>
<keyword evidence="11" id="KW-1185">Reference proteome</keyword>
<evidence type="ECO:0000256" key="1">
    <source>
        <dbReference type="ARBA" id="ARBA00004672"/>
    </source>
</evidence>
<evidence type="ECO:0000256" key="6">
    <source>
        <dbReference type="ARBA" id="ARBA00022840"/>
    </source>
</evidence>
<evidence type="ECO:0000256" key="2">
    <source>
        <dbReference type="ARBA" id="ARBA00010190"/>
    </source>
</evidence>
<proteinExistence type="inferred from homology"/>
<keyword evidence="6 8" id="KW-0067">ATP-binding</keyword>
<dbReference type="InterPro" id="IPR018236">
    <property type="entry name" value="SAICAR_synthetase_CS"/>
</dbReference>
<dbReference type="STRING" id="1160895.CM19_07615"/>
<dbReference type="RefSeq" id="WP_048099764.1">
    <property type="nucleotide sequence ID" value="NZ_JFZT01000044.1"/>
</dbReference>
<dbReference type="Proteomes" id="UP000024332">
    <property type="component" value="Unassembled WGS sequence"/>
</dbReference>
<name>A0A031LMX8_9CREN</name>
<dbReference type="Pfam" id="PF01259">
    <property type="entry name" value="SAICAR_synt"/>
    <property type="match status" value="1"/>
</dbReference>
<evidence type="ECO:0000256" key="7">
    <source>
        <dbReference type="ARBA" id="ARBA00048475"/>
    </source>
</evidence>
<dbReference type="GO" id="GO:0009236">
    <property type="term" value="P:cobalamin biosynthetic process"/>
    <property type="evidence" value="ECO:0007669"/>
    <property type="project" value="InterPro"/>
</dbReference>
<feature type="domain" description="SAICAR synthetase/ADE2 N-terminal" evidence="9">
    <location>
        <begin position="6"/>
        <end position="230"/>
    </location>
</feature>
<accession>A0A031LMX8</accession>
<evidence type="ECO:0000256" key="3">
    <source>
        <dbReference type="ARBA" id="ARBA00022598"/>
    </source>
</evidence>
<dbReference type="SUPFAM" id="SSF56104">
    <property type="entry name" value="SAICAR synthase-like"/>
    <property type="match status" value="1"/>
</dbReference>
<evidence type="ECO:0000256" key="8">
    <source>
        <dbReference type="HAMAP-Rule" id="MF_00137"/>
    </source>
</evidence>
<dbReference type="GO" id="GO:0006189">
    <property type="term" value="P:'de novo' IMP biosynthetic process"/>
    <property type="evidence" value="ECO:0007669"/>
    <property type="project" value="UniProtKB-UniRule"/>
</dbReference>
<dbReference type="UniPathway" id="UPA00074">
    <property type="reaction ID" value="UER00131"/>
</dbReference>
<organism evidence="10 11">
    <name type="scientific">Candidatus Acidianus copahuensis</name>
    <dbReference type="NCBI Taxonomy" id="1160895"/>
    <lineage>
        <taxon>Archaea</taxon>
        <taxon>Thermoproteota</taxon>
        <taxon>Thermoprotei</taxon>
        <taxon>Sulfolobales</taxon>
        <taxon>Sulfolobaceae</taxon>
        <taxon>Acidianus</taxon>
    </lineage>
</organism>